<name>A0A653DM76_CALMS</name>
<keyword evidence="1" id="KW-0677">Repeat</keyword>
<dbReference type="InterPro" id="IPR036770">
    <property type="entry name" value="Ankyrin_rpt-contain_sf"/>
</dbReference>
<reference evidence="4 5" key="1">
    <citation type="submission" date="2019-01" db="EMBL/GenBank/DDBJ databases">
        <authorList>
            <person name="Sayadi A."/>
        </authorList>
    </citation>
    <scope>NUCLEOTIDE SEQUENCE [LARGE SCALE GENOMIC DNA]</scope>
</reference>
<dbReference type="GO" id="GO:0071356">
    <property type="term" value="P:cellular response to tumor necrosis factor"/>
    <property type="evidence" value="ECO:0007669"/>
    <property type="project" value="TreeGrafter"/>
</dbReference>
<dbReference type="GO" id="GO:0051059">
    <property type="term" value="F:NF-kappaB binding"/>
    <property type="evidence" value="ECO:0007669"/>
    <property type="project" value="TreeGrafter"/>
</dbReference>
<dbReference type="SMART" id="SM00248">
    <property type="entry name" value="ANK"/>
    <property type="match status" value="3"/>
</dbReference>
<dbReference type="GO" id="GO:0005829">
    <property type="term" value="C:cytosol"/>
    <property type="evidence" value="ECO:0007669"/>
    <property type="project" value="TreeGrafter"/>
</dbReference>
<dbReference type="AlphaFoldDB" id="A0A653DM76"/>
<feature type="repeat" description="ANK" evidence="3">
    <location>
        <begin position="152"/>
        <end position="184"/>
    </location>
</feature>
<feature type="non-terminal residue" evidence="4">
    <location>
        <position position="238"/>
    </location>
</feature>
<gene>
    <name evidence="4" type="ORF">CALMAC_LOCUS18757</name>
</gene>
<dbReference type="InterPro" id="IPR002110">
    <property type="entry name" value="Ankyrin_rpt"/>
</dbReference>
<dbReference type="Proteomes" id="UP000410492">
    <property type="component" value="Unassembled WGS sequence"/>
</dbReference>
<dbReference type="Pfam" id="PF12796">
    <property type="entry name" value="Ank_2"/>
    <property type="match status" value="1"/>
</dbReference>
<dbReference type="EMBL" id="CAACVG010013126">
    <property type="protein sequence ID" value="VEN61316.1"/>
    <property type="molecule type" value="Genomic_DNA"/>
</dbReference>
<proteinExistence type="predicted"/>
<dbReference type="PROSITE" id="PS50088">
    <property type="entry name" value="ANK_REPEAT"/>
    <property type="match status" value="1"/>
</dbReference>
<keyword evidence="5" id="KW-1185">Reference proteome</keyword>
<keyword evidence="2 3" id="KW-0040">ANK repeat</keyword>
<dbReference type="OrthoDB" id="20727at2759"/>
<protein>
    <recommendedName>
        <fullName evidence="6">NF-kappa-B inhibitor cactus</fullName>
    </recommendedName>
</protein>
<dbReference type="Gene3D" id="1.25.40.20">
    <property type="entry name" value="Ankyrin repeat-containing domain"/>
    <property type="match status" value="1"/>
</dbReference>
<organism evidence="4 5">
    <name type="scientific">Callosobruchus maculatus</name>
    <name type="common">Southern cowpea weevil</name>
    <name type="synonym">Pulse bruchid</name>
    <dbReference type="NCBI Taxonomy" id="64391"/>
    <lineage>
        <taxon>Eukaryota</taxon>
        <taxon>Metazoa</taxon>
        <taxon>Ecdysozoa</taxon>
        <taxon>Arthropoda</taxon>
        <taxon>Hexapoda</taxon>
        <taxon>Insecta</taxon>
        <taxon>Pterygota</taxon>
        <taxon>Neoptera</taxon>
        <taxon>Endopterygota</taxon>
        <taxon>Coleoptera</taxon>
        <taxon>Polyphaga</taxon>
        <taxon>Cucujiformia</taxon>
        <taxon>Chrysomeloidea</taxon>
        <taxon>Chrysomelidae</taxon>
        <taxon>Bruchinae</taxon>
        <taxon>Bruchini</taxon>
        <taxon>Callosobruchus</taxon>
    </lineage>
</organism>
<dbReference type="PANTHER" id="PTHR46680:SF3">
    <property type="entry name" value="NF-KAPPA-B INHIBITOR CACTUS"/>
    <property type="match status" value="1"/>
</dbReference>
<dbReference type="SUPFAM" id="SSF48403">
    <property type="entry name" value="Ankyrin repeat"/>
    <property type="match status" value="1"/>
</dbReference>
<evidence type="ECO:0000313" key="5">
    <source>
        <dbReference type="Proteomes" id="UP000410492"/>
    </source>
</evidence>
<dbReference type="InterPro" id="IPR051070">
    <property type="entry name" value="NF-kappa-B_inhibitor"/>
</dbReference>
<evidence type="ECO:0000256" key="1">
    <source>
        <dbReference type="ARBA" id="ARBA00022737"/>
    </source>
</evidence>
<accession>A0A653DM76</accession>
<sequence>MFVIILKCLEKYNLMYVSRQKTDDKGSLYESSTTDSGFLSGEITEETPDSAELMLVSSGVCLSENFSKITISDEKNSLNNLDAPKKTVSQQKPPVARTRQSVDEVLWKIYYEQDEDGDTYLHMAIADGFPEVALALIRIAPHPRLLDTPNDYAQTPLHLAVETGQWRIARWLRVAGARPCPRDKHGDSPLHLAARLDDAASIRALTEPVTKEERELLALGYDVPTYQPCSYDQWNYLG</sequence>
<evidence type="ECO:0000256" key="2">
    <source>
        <dbReference type="ARBA" id="ARBA00023043"/>
    </source>
</evidence>
<dbReference type="PANTHER" id="PTHR46680">
    <property type="entry name" value="NF-KAPPA-B INHIBITOR ALPHA"/>
    <property type="match status" value="1"/>
</dbReference>
<evidence type="ECO:0008006" key="6">
    <source>
        <dbReference type="Google" id="ProtNLM"/>
    </source>
</evidence>
<evidence type="ECO:0000313" key="4">
    <source>
        <dbReference type="EMBL" id="VEN61316.1"/>
    </source>
</evidence>
<evidence type="ECO:0000256" key="3">
    <source>
        <dbReference type="PROSITE-ProRule" id="PRU00023"/>
    </source>
</evidence>